<dbReference type="EMBL" id="AM920421">
    <property type="protein sequence ID" value="CAP79129.1"/>
    <property type="molecule type" value="Genomic_DNA"/>
</dbReference>
<dbReference type="GO" id="GO:0008422">
    <property type="term" value="F:beta-glucosidase activity"/>
    <property type="evidence" value="ECO:0007669"/>
    <property type="project" value="UniProtKB-EC"/>
</dbReference>
<dbReference type="InterPro" id="IPR050288">
    <property type="entry name" value="Cellulose_deg_GH3"/>
</dbReference>
<gene>
    <name evidence="9" type="ORF">Pc06g01360</name>
    <name evidence="9" type="ORF">PCH_Pc06g01360</name>
</gene>
<proteinExistence type="inferred from homology"/>
<organism evidence="9 10">
    <name type="scientific">Penicillium rubens (strain ATCC 28089 / DSM 1075 / NRRL 1951 / Wisconsin 54-1255)</name>
    <name type="common">Penicillium chrysogenum</name>
    <dbReference type="NCBI Taxonomy" id="500485"/>
    <lineage>
        <taxon>Eukaryota</taxon>
        <taxon>Fungi</taxon>
        <taxon>Dikarya</taxon>
        <taxon>Ascomycota</taxon>
        <taxon>Pezizomycotina</taxon>
        <taxon>Eurotiomycetes</taxon>
        <taxon>Eurotiomycetidae</taxon>
        <taxon>Eurotiales</taxon>
        <taxon>Aspergillaceae</taxon>
        <taxon>Penicillium</taxon>
        <taxon>Penicillium chrysogenum species complex</taxon>
    </lineage>
</organism>
<dbReference type="PANTHER" id="PTHR42715:SF10">
    <property type="entry name" value="BETA-GLUCOSIDASE"/>
    <property type="match status" value="1"/>
</dbReference>
<evidence type="ECO:0000256" key="1">
    <source>
        <dbReference type="ARBA" id="ARBA00000448"/>
    </source>
</evidence>
<evidence type="ECO:0000313" key="10">
    <source>
        <dbReference type="Proteomes" id="UP000000724"/>
    </source>
</evidence>
<evidence type="ECO:0000259" key="8">
    <source>
        <dbReference type="Pfam" id="PF14310"/>
    </source>
</evidence>
<dbReference type="STRING" id="500485.B6GW74"/>
<dbReference type="OrthoDB" id="2123594at2759"/>
<reference evidence="9 10" key="1">
    <citation type="journal article" date="2008" name="Nat. Biotechnol.">
        <title>Genome sequencing and analysis of the filamentous fungus Penicillium chrysogenum.</title>
        <authorList>
            <person name="van den Berg M.A."/>
            <person name="Albang R."/>
            <person name="Albermann K."/>
            <person name="Badger J.H."/>
            <person name="Daran J.-M."/>
            <person name="Driessen A.J.M."/>
            <person name="Garcia-Estrada C."/>
            <person name="Fedorova N.D."/>
            <person name="Harris D.M."/>
            <person name="Heijne W.H.M."/>
            <person name="Joardar V.S."/>
            <person name="Kiel J.A.K.W."/>
            <person name="Kovalchuk A."/>
            <person name="Martin J.F."/>
            <person name="Nierman W.C."/>
            <person name="Nijland J.G."/>
            <person name="Pronk J.T."/>
            <person name="Roubos J.A."/>
            <person name="van der Klei I.J."/>
            <person name="van Peij N.N.M.E."/>
            <person name="Veenhuis M."/>
            <person name="von Doehren H."/>
            <person name="Wagner C."/>
            <person name="Wortman J.R."/>
            <person name="Bovenberg R.A.L."/>
        </authorList>
    </citation>
    <scope>NUCLEOTIDE SEQUENCE [LARGE SCALE GENOMIC DNA]</scope>
    <source>
        <strain evidence="10">ATCC 28089 / DSM 1075 / NRRL 1951 / Wisconsin 54-1255</strain>
    </source>
</reference>
<evidence type="ECO:0000256" key="3">
    <source>
        <dbReference type="ARBA" id="ARBA00012744"/>
    </source>
</evidence>
<name>B6GW74_PENRW</name>
<dbReference type="AlphaFoldDB" id="B6GW74"/>
<feature type="domain" description="Fibronectin type III-like" evidence="8">
    <location>
        <begin position="78"/>
        <end position="119"/>
    </location>
</feature>
<dbReference type="Proteomes" id="UP000000724">
    <property type="component" value="Contig Pc00c06"/>
</dbReference>
<dbReference type="Gene3D" id="2.60.40.10">
    <property type="entry name" value="Immunoglobulins"/>
    <property type="match status" value="1"/>
</dbReference>
<dbReference type="VEuPathDB" id="FungiDB:PCH_Pc06g01360"/>
<dbReference type="PANTHER" id="PTHR42715">
    <property type="entry name" value="BETA-GLUCOSIDASE"/>
    <property type="match status" value="1"/>
</dbReference>
<sequence>MTISIQVTQLKIPDTLMPMEPLSSDISTPQLWYPFGYGKAYSTFEYSSIPLDKANTTVKVTLMASVDVTNTSPVDGTEVVQLYIVDTITSVDVPNRKLKAFKKLYIKAGETATVRLPVSIQEIGLE</sequence>
<keyword evidence="4" id="KW-0378">Hydrolase</keyword>
<evidence type="ECO:0000256" key="4">
    <source>
        <dbReference type="ARBA" id="ARBA00022801"/>
    </source>
</evidence>
<evidence type="ECO:0000256" key="2">
    <source>
        <dbReference type="ARBA" id="ARBA00005336"/>
    </source>
</evidence>
<dbReference type="OMA" id="ETIHFHV"/>
<accession>B6GW74</accession>
<protein>
    <recommendedName>
        <fullName evidence="3">beta-glucosidase</fullName>
        <ecNumber evidence="3">3.2.1.21</ecNumber>
    </recommendedName>
</protein>
<evidence type="ECO:0000256" key="5">
    <source>
        <dbReference type="ARBA" id="ARBA00023277"/>
    </source>
</evidence>
<keyword evidence="10" id="KW-1185">Reference proteome</keyword>
<comment type="similarity">
    <text evidence="2">Belongs to the glycosyl hydrolase 3 family.</text>
</comment>
<evidence type="ECO:0000313" key="9">
    <source>
        <dbReference type="EMBL" id="CAP79129.1"/>
    </source>
</evidence>
<dbReference type="BioCyc" id="PCHR:PC06G01360-MONOMER"/>
<evidence type="ECO:0000256" key="7">
    <source>
        <dbReference type="ARBA" id="ARBA00023326"/>
    </source>
</evidence>
<dbReference type="InterPro" id="IPR013783">
    <property type="entry name" value="Ig-like_fold"/>
</dbReference>
<dbReference type="KEGG" id="pcs:N7525_010244"/>
<dbReference type="InterPro" id="IPR026891">
    <property type="entry name" value="Fn3-like"/>
</dbReference>
<dbReference type="GO" id="GO:0000272">
    <property type="term" value="P:polysaccharide catabolic process"/>
    <property type="evidence" value="ECO:0007669"/>
    <property type="project" value="UniProtKB-KW"/>
</dbReference>
<keyword evidence="5" id="KW-0119">Carbohydrate metabolism</keyword>
<keyword evidence="7" id="KW-0624">Polysaccharide degradation</keyword>
<evidence type="ECO:0000256" key="6">
    <source>
        <dbReference type="ARBA" id="ARBA00023295"/>
    </source>
</evidence>
<keyword evidence="6" id="KW-0326">Glycosidase</keyword>
<dbReference type="HOGENOM" id="CLU_1982301_0_0_1"/>
<dbReference type="Pfam" id="PF14310">
    <property type="entry name" value="Fn3-like"/>
    <property type="match status" value="1"/>
</dbReference>
<dbReference type="GeneID" id="8310538"/>
<dbReference type="RefSeq" id="XP_002556741.1">
    <property type="nucleotide sequence ID" value="XM_002556695.1"/>
</dbReference>
<comment type="catalytic activity">
    <reaction evidence="1">
        <text>Hydrolysis of terminal, non-reducing beta-D-glucosyl residues with release of beta-D-glucose.</text>
        <dbReference type="EC" id="3.2.1.21"/>
    </reaction>
</comment>
<dbReference type="EC" id="3.2.1.21" evidence="3"/>